<accession>A0A383AUP4</accession>
<organism evidence="7">
    <name type="scientific">marine metagenome</name>
    <dbReference type="NCBI Taxonomy" id="408172"/>
    <lineage>
        <taxon>unclassified sequences</taxon>
        <taxon>metagenomes</taxon>
        <taxon>ecological metagenomes</taxon>
    </lineage>
</organism>
<evidence type="ECO:0000256" key="1">
    <source>
        <dbReference type="ARBA" id="ARBA00022714"/>
    </source>
</evidence>
<dbReference type="GO" id="GO:0046872">
    <property type="term" value="F:metal ion binding"/>
    <property type="evidence" value="ECO:0007669"/>
    <property type="project" value="UniProtKB-KW"/>
</dbReference>
<dbReference type="InterPro" id="IPR036922">
    <property type="entry name" value="Rieske_2Fe-2S_sf"/>
</dbReference>
<evidence type="ECO:0000256" key="3">
    <source>
        <dbReference type="ARBA" id="ARBA00023002"/>
    </source>
</evidence>
<protein>
    <recommendedName>
        <fullName evidence="6">Rieske domain-containing protein</fullName>
    </recommendedName>
</protein>
<dbReference type="AlphaFoldDB" id="A0A383AUP4"/>
<gene>
    <name evidence="7" type="ORF">METZ01_LOCUS463769</name>
</gene>
<dbReference type="PRINTS" id="PR00090">
    <property type="entry name" value="RNGDIOXGNASE"/>
</dbReference>
<keyword evidence="5" id="KW-0411">Iron-sulfur</keyword>
<dbReference type="PANTHER" id="PTHR43756">
    <property type="entry name" value="CHOLINE MONOOXYGENASE, CHLOROPLASTIC"/>
    <property type="match status" value="1"/>
</dbReference>
<keyword evidence="1" id="KW-0001">2Fe-2S</keyword>
<reference evidence="7" key="1">
    <citation type="submission" date="2018-05" db="EMBL/GenBank/DDBJ databases">
        <authorList>
            <person name="Lanie J.A."/>
            <person name="Ng W.-L."/>
            <person name="Kazmierczak K.M."/>
            <person name="Andrzejewski T.M."/>
            <person name="Davidsen T.M."/>
            <person name="Wayne K.J."/>
            <person name="Tettelin H."/>
            <person name="Glass J.I."/>
            <person name="Rusch D."/>
            <person name="Podicherti R."/>
            <person name="Tsui H.-C.T."/>
            <person name="Winkler M.E."/>
        </authorList>
    </citation>
    <scope>NUCLEOTIDE SEQUENCE</scope>
</reference>
<feature type="non-terminal residue" evidence="7">
    <location>
        <position position="207"/>
    </location>
</feature>
<dbReference type="InterPro" id="IPR001663">
    <property type="entry name" value="Rng_hydr_dOase-A"/>
</dbReference>
<dbReference type="SUPFAM" id="SSF55961">
    <property type="entry name" value="Bet v1-like"/>
    <property type="match status" value="1"/>
</dbReference>
<dbReference type="PANTHER" id="PTHR43756:SF5">
    <property type="entry name" value="CHOLINE MONOOXYGENASE, CHLOROPLASTIC"/>
    <property type="match status" value="1"/>
</dbReference>
<evidence type="ECO:0000256" key="2">
    <source>
        <dbReference type="ARBA" id="ARBA00022723"/>
    </source>
</evidence>
<keyword evidence="3" id="KW-0560">Oxidoreductase</keyword>
<feature type="domain" description="Rieske" evidence="6">
    <location>
        <begin position="45"/>
        <end position="153"/>
    </location>
</feature>
<evidence type="ECO:0000313" key="7">
    <source>
        <dbReference type="EMBL" id="SVE10915.1"/>
    </source>
</evidence>
<evidence type="ECO:0000256" key="4">
    <source>
        <dbReference type="ARBA" id="ARBA00023004"/>
    </source>
</evidence>
<keyword evidence="2" id="KW-0479">Metal-binding</keyword>
<dbReference type="GO" id="GO:0051537">
    <property type="term" value="F:2 iron, 2 sulfur cluster binding"/>
    <property type="evidence" value="ECO:0007669"/>
    <property type="project" value="UniProtKB-KW"/>
</dbReference>
<evidence type="ECO:0000256" key="5">
    <source>
        <dbReference type="ARBA" id="ARBA00023014"/>
    </source>
</evidence>
<proteinExistence type="predicted"/>
<keyword evidence="4" id="KW-0408">Iron</keyword>
<dbReference type="PROSITE" id="PS51296">
    <property type="entry name" value="RIESKE"/>
    <property type="match status" value="1"/>
</dbReference>
<dbReference type="InterPro" id="IPR017941">
    <property type="entry name" value="Rieske_2Fe-2S"/>
</dbReference>
<dbReference type="SUPFAM" id="SSF50022">
    <property type="entry name" value="ISP domain"/>
    <property type="match status" value="1"/>
</dbReference>
<dbReference type="Pfam" id="PF00355">
    <property type="entry name" value="Rieske"/>
    <property type="match status" value="1"/>
</dbReference>
<dbReference type="Gene3D" id="2.102.10.10">
    <property type="entry name" value="Rieske [2Fe-2S] iron-sulphur domain"/>
    <property type="match status" value="1"/>
</dbReference>
<dbReference type="GO" id="GO:0016491">
    <property type="term" value="F:oxidoreductase activity"/>
    <property type="evidence" value="ECO:0007669"/>
    <property type="project" value="UniProtKB-KW"/>
</dbReference>
<sequence length="207" mass="23028">MKLLMHRLDLGINVDAGGAVVNPVEAYTCAKRAADEWRLMFQSYPQVMGLSGDLPEPGSFITSTELGKPLLLTRDRDGLFQAFLNVCTHRGTVLVQEERGKKFSFSCPFHGWGFSNSGDLVSVPKENHFGPVEKPCYNLVRLTAQEKHGLLWVHPEPGQTFDLDALLGDLGDELDSWGFGKLSFGALETYQTPMNWKLAIDTFGETY</sequence>
<dbReference type="EMBL" id="UINC01194699">
    <property type="protein sequence ID" value="SVE10915.1"/>
    <property type="molecule type" value="Genomic_DNA"/>
</dbReference>
<name>A0A383AUP4_9ZZZZ</name>
<dbReference type="CDD" id="cd03469">
    <property type="entry name" value="Rieske_RO_Alpha_N"/>
    <property type="match status" value="1"/>
</dbReference>
<evidence type="ECO:0000259" key="6">
    <source>
        <dbReference type="PROSITE" id="PS51296"/>
    </source>
</evidence>
<dbReference type="Gene3D" id="3.90.380.10">
    <property type="entry name" value="Naphthalene 1,2-dioxygenase Alpha Subunit, Chain A, domain 1"/>
    <property type="match status" value="1"/>
</dbReference>